<keyword evidence="6" id="KW-0408">Iron</keyword>
<feature type="domain" description="TauD/TfdA-like" evidence="7">
    <location>
        <begin position="75"/>
        <end position="347"/>
    </location>
</feature>
<keyword evidence="5" id="KW-0560">Oxidoreductase</keyword>
<dbReference type="InterPro" id="IPR042098">
    <property type="entry name" value="TauD-like_sf"/>
</dbReference>
<dbReference type="SUPFAM" id="SSF51197">
    <property type="entry name" value="Clavaminate synthase-like"/>
    <property type="match status" value="1"/>
</dbReference>
<comment type="similarity">
    <text evidence="2">Belongs to the TfdA dioxygenase family.</text>
</comment>
<dbReference type="FunFam" id="3.60.130.10:FF:000003">
    <property type="entry name" value="Alpha-ketoglutarate-dependent taurine dioxygenase"/>
    <property type="match status" value="1"/>
</dbReference>
<evidence type="ECO:0000259" key="7">
    <source>
        <dbReference type="Pfam" id="PF02668"/>
    </source>
</evidence>
<dbReference type="GO" id="GO:0016706">
    <property type="term" value="F:2-oxoglutarate-dependent dioxygenase activity"/>
    <property type="evidence" value="ECO:0007669"/>
    <property type="project" value="TreeGrafter"/>
</dbReference>
<dbReference type="PANTHER" id="PTHR30468:SF1">
    <property type="entry name" value="ALPHA-KETOGLUTARATE-DEPENDENT SULFONATE DIOXYGENASE"/>
    <property type="match status" value="1"/>
</dbReference>
<name>A0A9N9XX50_9HYPO</name>
<proteinExistence type="inferred from homology"/>
<dbReference type="EMBL" id="CABFNO020001253">
    <property type="protein sequence ID" value="CAG9975012.1"/>
    <property type="molecule type" value="Genomic_DNA"/>
</dbReference>
<dbReference type="GO" id="GO:0046872">
    <property type="term" value="F:metal ion binding"/>
    <property type="evidence" value="ECO:0007669"/>
    <property type="project" value="UniProtKB-KW"/>
</dbReference>
<reference evidence="8" key="1">
    <citation type="submission" date="2021-10" db="EMBL/GenBank/DDBJ databases">
        <authorList>
            <person name="Piombo E."/>
        </authorList>
    </citation>
    <scope>NUCLEOTIDE SEQUENCE</scope>
</reference>
<evidence type="ECO:0000256" key="1">
    <source>
        <dbReference type="ARBA" id="ARBA00001954"/>
    </source>
</evidence>
<keyword evidence="9" id="KW-1185">Reference proteome</keyword>
<accession>A0A9N9XX50</accession>
<protein>
    <recommendedName>
        <fullName evidence="7">TauD/TfdA-like domain-containing protein</fullName>
    </recommendedName>
</protein>
<keyword evidence="4" id="KW-0223">Dioxygenase</keyword>
<dbReference type="InterPro" id="IPR003819">
    <property type="entry name" value="TauD/TfdA-like"/>
</dbReference>
<evidence type="ECO:0000256" key="2">
    <source>
        <dbReference type="ARBA" id="ARBA00005896"/>
    </source>
</evidence>
<gene>
    <name evidence="8" type="ORF">CBYS24578_00016655</name>
</gene>
<evidence type="ECO:0000256" key="4">
    <source>
        <dbReference type="ARBA" id="ARBA00022964"/>
    </source>
</evidence>
<evidence type="ECO:0000313" key="8">
    <source>
        <dbReference type="EMBL" id="CAG9975012.1"/>
    </source>
</evidence>
<dbReference type="AlphaFoldDB" id="A0A9N9XX50"/>
<keyword evidence="3" id="KW-0479">Metal-binding</keyword>
<comment type="cofactor">
    <cofactor evidence="1">
        <name>Fe(2+)</name>
        <dbReference type="ChEBI" id="CHEBI:29033"/>
    </cofactor>
</comment>
<evidence type="ECO:0000256" key="6">
    <source>
        <dbReference type="ARBA" id="ARBA00023004"/>
    </source>
</evidence>
<evidence type="ECO:0000256" key="5">
    <source>
        <dbReference type="ARBA" id="ARBA00023002"/>
    </source>
</evidence>
<organism evidence="8 9">
    <name type="scientific">Clonostachys byssicola</name>
    <dbReference type="NCBI Taxonomy" id="160290"/>
    <lineage>
        <taxon>Eukaryota</taxon>
        <taxon>Fungi</taxon>
        <taxon>Dikarya</taxon>
        <taxon>Ascomycota</taxon>
        <taxon>Pezizomycotina</taxon>
        <taxon>Sordariomycetes</taxon>
        <taxon>Hypocreomycetidae</taxon>
        <taxon>Hypocreales</taxon>
        <taxon>Bionectriaceae</taxon>
        <taxon>Clonostachys</taxon>
    </lineage>
</organism>
<dbReference type="InterPro" id="IPR051323">
    <property type="entry name" value="AtsK-like"/>
</dbReference>
<dbReference type="GO" id="GO:0005737">
    <property type="term" value="C:cytoplasm"/>
    <property type="evidence" value="ECO:0007669"/>
    <property type="project" value="TreeGrafter"/>
</dbReference>
<sequence length="359" mass="40448">MATQTITETVAKTSSVPISIETSVNHDKHQYQYAGYLPVYDARQIPPLEEFAYEDPGLRADPSKAALLGAPGAKFEELTPAIGTEVRGLQLSSLDSKQRDELALLTAERGVLVFHDQDFKDIGYEKQEQFGAHFGKLHIHQRGSQVAGHPYLLPVYRDFKAGASDQETDNHVSSVKWHSDMSYEINGAGITTFLVLDTPGVGGDTLYLSTVAAYEKLSPLFREKLEGLTAIHSGKEQYAGGQYAERYNRPPIETSHPVVRTHPVTKSKSLYVNSLWTKRIEGLKQEESDFLLKFLTQHIEHGQDFHIRVKWTPGTVVIYDNRITQHSALRDFKVEEGTTRRHMLRITPQAERPYFDPNV</sequence>
<evidence type="ECO:0000313" key="9">
    <source>
        <dbReference type="Proteomes" id="UP000754883"/>
    </source>
</evidence>
<dbReference type="PANTHER" id="PTHR30468">
    <property type="entry name" value="ALPHA-KETOGLUTARATE-DEPENDENT SULFONATE DIOXYGENASE"/>
    <property type="match status" value="1"/>
</dbReference>
<comment type="caution">
    <text evidence="8">The sequence shown here is derived from an EMBL/GenBank/DDBJ whole genome shotgun (WGS) entry which is preliminary data.</text>
</comment>
<evidence type="ECO:0000256" key="3">
    <source>
        <dbReference type="ARBA" id="ARBA00022723"/>
    </source>
</evidence>
<dbReference type="Gene3D" id="3.60.130.10">
    <property type="entry name" value="Clavaminate synthase-like"/>
    <property type="match status" value="1"/>
</dbReference>
<dbReference type="Proteomes" id="UP000754883">
    <property type="component" value="Unassembled WGS sequence"/>
</dbReference>
<dbReference type="OrthoDB" id="10257314at2759"/>
<dbReference type="Pfam" id="PF02668">
    <property type="entry name" value="TauD"/>
    <property type="match status" value="1"/>
</dbReference>